<sequence length="1249" mass="139908">MELKYVVLTIIKILISVPGILLYQSILTDGATLMGGHFDNKNSSVNSTDSEITDYHNNQEIITNSTVTSEEIPNPSPLVLPGYNLPENIFNKGKPFYLEKDPLTGKVDFDSKTSSLKLDDDLYDYVEEEPGSNIYDKANIDRKDGSLGSHRPSDVNQLTPNFHDFLNLPVKYNSDKYVYPLISSSYANTKIQGNVNKYYNHKDYNVKTSTYKPTVSPTYYSSTKNYFSESKTTPSTTTTTTTTTPKTTTPVYLTSTFPNLMNSPINHPSFHEDFEDYYDETEKPSETFSTTKNIDNIYLTTKAPTTTTTRRIMSIFEQLFGDYEETIATTEKPKSPPLPSLFTNLALNKSKTKYDSEVKTEKPSYTTPSHQHFVNSHAGPNILSGSNMGLESNSYEYEDEYSDKLEHEDSLAVESKPLKEIQITEKSTVFTEAPTTISTKLSTVSSTVTTTTQPSSTKSQEYFYDYNYENKDNQTVKPSVSIVIPTKPPTSTVKVTSLPLGENHVSNLNNRQPIIVATQNLREQLNNERVLPRPFGFEKPAQQPPSTSNVHIAPDQDMVSFVVGNHQNVDGGQYVGTSLKESPYDSNPFRPLYGQQAEYSKDTVSYTIQTSPEVYKPIQNFPAVASSSVTIQPQKNSEASLAIGVPVSSIKQVPGQVVDEKLEIDNEKIEFPKGTGTKVVFPDDKMSTAANLLPPPPQPLPPTPNREVLQLNSKPMYHQLPSDLTPPKEKEVIPLSSSTRLDRPRPPWDPRPGHFHSGKPEYVRPPRPPPEIPFRRIDNLPNILPQFRPNVKPNGPPLYLNRQPLLDRPSNRPVGFFEKLQPPPPPKNLHNLRKIPPPPQTLEQIRPAVAEDRIINEAPKKPIQDHFSFYQTPPKVVLQNRRIANLDGDVETLQMIQAKKAEKKDILVEVVTDKNDGGTDKPLYVVYPVNTPPIKLDVMDANKKENVVIGTRAELPLPPSKIGQNFDYEQNPILNPKDRNDAPVLKPHPRPTFPIKSDFPYPLERPDPSVLNPAVPETPSNNGNNLDESDNFVSSNQWNTIGENIESRIVTGLKSQNSNQISVTLKTYTEKPIAVAYTPTEPHDRYDPDKYSMPNYASPVIPEIRLGTADNAEIGHGKPDNEFTVSAVMHTHPQIDVGIKNKQKYPEDNLGQNHKSDTDASSIHQLDFQAPFQASVNIDSMSQGWSVVRDKNKSTTEIGEEVTTLPLATTSEFDIENFKPQLIGGFKPIYNFPEEPSKVKDAEVSEREE</sequence>
<feature type="compositionally biased region" description="Polar residues" evidence="1">
    <location>
        <begin position="1018"/>
        <end position="1027"/>
    </location>
</feature>
<evidence type="ECO:0000256" key="1">
    <source>
        <dbReference type="SAM" id="MobiDB-lite"/>
    </source>
</evidence>
<dbReference type="Proteomes" id="UP000292052">
    <property type="component" value="Unassembled WGS sequence"/>
</dbReference>
<feature type="region of interest" description="Disordered" evidence="1">
    <location>
        <begin position="717"/>
        <end position="766"/>
    </location>
</feature>
<name>A0A482W866_ASBVE</name>
<gene>
    <name evidence="2" type="ORF">BDFB_005914</name>
</gene>
<reference evidence="2 3" key="1">
    <citation type="submission" date="2017-03" db="EMBL/GenBank/DDBJ databases">
        <title>Genome of the blue death feigning beetle - Asbolus verrucosus.</title>
        <authorList>
            <person name="Rider S.D."/>
        </authorList>
    </citation>
    <scope>NUCLEOTIDE SEQUENCE [LARGE SCALE GENOMIC DNA]</scope>
    <source>
        <strain evidence="2">Butters</strain>
        <tissue evidence="2">Head and leg muscle</tissue>
    </source>
</reference>
<feature type="compositionally biased region" description="Basic and acidic residues" evidence="1">
    <location>
        <begin position="740"/>
        <end position="764"/>
    </location>
</feature>
<evidence type="ECO:0000313" key="3">
    <source>
        <dbReference type="Proteomes" id="UP000292052"/>
    </source>
</evidence>
<evidence type="ECO:0000313" key="2">
    <source>
        <dbReference type="EMBL" id="RZC40578.1"/>
    </source>
</evidence>
<organism evidence="2 3">
    <name type="scientific">Asbolus verrucosus</name>
    <name type="common">Desert ironclad beetle</name>
    <dbReference type="NCBI Taxonomy" id="1661398"/>
    <lineage>
        <taxon>Eukaryota</taxon>
        <taxon>Metazoa</taxon>
        <taxon>Ecdysozoa</taxon>
        <taxon>Arthropoda</taxon>
        <taxon>Hexapoda</taxon>
        <taxon>Insecta</taxon>
        <taxon>Pterygota</taxon>
        <taxon>Neoptera</taxon>
        <taxon>Endopterygota</taxon>
        <taxon>Coleoptera</taxon>
        <taxon>Polyphaga</taxon>
        <taxon>Cucujiformia</taxon>
        <taxon>Tenebrionidae</taxon>
        <taxon>Pimeliinae</taxon>
        <taxon>Asbolus</taxon>
    </lineage>
</organism>
<feature type="region of interest" description="Disordered" evidence="1">
    <location>
        <begin position="1003"/>
        <end position="1027"/>
    </location>
</feature>
<dbReference type="EMBL" id="QDEB01025042">
    <property type="protein sequence ID" value="RZC40578.1"/>
    <property type="molecule type" value="Genomic_DNA"/>
</dbReference>
<keyword evidence="3" id="KW-1185">Reference proteome</keyword>
<accession>A0A482W866</accession>
<dbReference type="STRING" id="1661398.A0A482W866"/>
<comment type="caution">
    <text evidence="2">The sequence shown here is derived from an EMBL/GenBank/DDBJ whole genome shotgun (WGS) entry which is preliminary data.</text>
</comment>
<proteinExistence type="predicted"/>
<dbReference type="OrthoDB" id="7482953at2759"/>
<feature type="non-terminal residue" evidence="2">
    <location>
        <position position="1249"/>
    </location>
</feature>
<dbReference type="AlphaFoldDB" id="A0A482W866"/>
<protein>
    <submittedName>
        <fullName evidence="2">Titin</fullName>
    </submittedName>
</protein>